<protein>
    <submittedName>
        <fullName evidence="3">Uncharacterized protein</fullName>
    </submittedName>
</protein>
<proteinExistence type="predicted"/>
<organism evidence="3 4">
    <name type="scientific">Pyrocoelia pectoralis</name>
    <dbReference type="NCBI Taxonomy" id="417401"/>
    <lineage>
        <taxon>Eukaryota</taxon>
        <taxon>Metazoa</taxon>
        <taxon>Ecdysozoa</taxon>
        <taxon>Arthropoda</taxon>
        <taxon>Hexapoda</taxon>
        <taxon>Insecta</taxon>
        <taxon>Pterygota</taxon>
        <taxon>Neoptera</taxon>
        <taxon>Endopterygota</taxon>
        <taxon>Coleoptera</taxon>
        <taxon>Polyphaga</taxon>
        <taxon>Elateriformia</taxon>
        <taxon>Elateroidea</taxon>
        <taxon>Lampyridae</taxon>
        <taxon>Lampyrinae</taxon>
        <taxon>Pyrocoelia</taxon>
    </lineage>
</organism>
<accession>A0AAN7ZEY7</accession>
<evidence type="ECO:0000256" key="2">
    <source>
        <dbReference type="SAM" id="SignalP"/>
    </source>
</evidence>
<comment type="caution">
    <text evidence="3">The sequence shown here is derived from an EMBL/GenBank/DDBJ whole genome shotgun (WGS) entry which is preliminary data.</text>
</comment>
<feature type="signal peptide" evidence="2">
    <location>
        <begin position="1"/>
        <end position="19"/>
    </location>
</feature>
<sequence>MKVTLYALLVFAIGAYCNCGCLNCNKQFHVVSPPGSRVQIIHRKTHHHCICPTVIPCSVQIPVDPRVETPWTRTYGYQVSTSSEKFCPIPQEYDAHLEIPKAPRRPTYLRNIFAHTDRVVIEEPPRVCSPPIFKTLGGRMVRPEFERYNSVYNCPWCTQQDCKCKNPDSINFYNQIVWAPQLVVQNFLSPQQKVDETRQSTMSGNETKAEHRRDDASHTPIASTMSKSSQVEEESKSEELTPEMSEQNQKVKADEQPGSKMENEVDNVIGETFNISKSEKLVLLKEGSAPKMYLKRTTAKITSSPKEHNRRKRSINYKMLGLDTKTSYLPSKRHINFRKFSFQKNRGGTHSQYAMAPWENRRLSLRNVLAHRRHMLGQQPYYMPEYSRYRHKRSVRVEDESSLPFYSWSGESNEIEEEDDIKPIKRRRLSDEESIPLLLQTMPFLKMLSFPLKFVSDLHRNPFLAVVPKVMRVSNALFMEFVKSFMGDYRKVKRKRALHKRLHKREIHDCDSVSSRLKRETSNRFQGNQLTYNQENLLLVDFLKTLARNMRKSNDYIEIGRKKRSVDTKHEYKDFDSLSWEDLMKELKAVLRLEKETGHHVYEHNFDEGKSTRTKRSTEAEDMVLLKEFKSALDEPDSFLSAVKSTSNRFPRNRDEDGRRTLLEPNSKTKREASLLQAVLKLLKAERLVPKSKPKRSTDSLETRTINEKIAQTANALQKLIASNFSEDFDIYKKLLKLQTFKVEIVKLWQSNKGKMVEKIDDTLKLKEEILREITRKIGENLDDDMGKWIKTLVHLQKFHCVLKTLRKEPKNELMEVLGKINFVTINNDKQLLNFLKQRQRFQIQRDVELLSNLKILVASGEMDKIKKEAEFLWESKNLKKLQRDSVTEMVDKLMKKLRIRRELKILFDLQKQLELCDEKQLLLMTDVDGPK</sequence>
<feature type="region of interest" description="Disordered" evidence="1">
    <location>
        <begin position="193"/>
        <end position="262"/>
    </location>
</feature>
<feature type="chain" id="PRO_5042853378" evidence="2">
    <location>
        <begin position="20"/>
        <end position="932"/>
    </location>
</feature>
<gene>
    <name evidence="3" type="ORF">RI129_012491</name>
</gene>
<dbReference type="EMBL" id="JAVRBK010000010">
    <property type="protein sequence ID" value="KAK5638196.1"/>
    <property type="molecule type" value="Genomic_DNA"/>
</dbReference>
<keyword evidence="2" id="KW-0732">Signal</keyword>
<dbReference type="Proteomes" id="UP001329430">
    <property type="component" value="Chromosome 10"/>
</dbReference>
<feature type="region of interest" description="Disordered" evidence="1">
    <location>
        <begin position="644"/>
        <end position="667"/>
    </location>
</feature>
<feature type="compositionally biased region" description="Basic and acidic residues" evidence="1">
    <location>
        <begin position="207"/>
        <end position="217"/>
    </location>
</feature>
<evidence type="ECO:0000313" key="4">
    <source>
        <dbReference type="Proteomes" id="UP001329430"/>
    </source>
</evidence>
<keyword evidence="4" id="KW-1185">Reference proteome</keyword>
<feature type="compositionally biased region" description="Basic and acidic residues" evidence="1">
    <location>
        <begin position="249"/>
        <end position="262"/>
    </location>
</feature>
<dbReference type="AlphaFoldDB" id="A0AAN7ZEY7"/>
<feature type="compositionally biased region" description="Basic and acidic residues" evidence="1">
    <location>
        <begin position="652"/>
        <end position="667"/>
    </location>
</feature>
<reference evidence="3 4" key="1">
    <citation type="journal article" date="2024" name="Insects">
        <title>An Improved Chromosome-Level Genome Assembly of the Firefly Pyrocoelia pectoralis.</title>
        <authorList>
            <person name="Fu X."/>
            <person name="Meyer-Rochow V.B."/>
            <person name="Ballantyne L."/>
            <person name="Zhu X."/>
        </authorList>
    </citation>
    <scope>NUCLEOTIDE SEQUENCE [LARGE SCALE GENOMIC DNA]</scope>
    <source>
        <strain evidence="3">XCY_ONT2</strain>
    </source>
</reference>
<evidence type="ECO:0000313" key="3">
    <source>
        <dbReference type="EMBL" id="KAK5638196.1"/>
    </source>
</evidence>
<evidence type="ECO:0000256" key="1">
    <source>
        <dbReference type="SAM" id="MobiDB-lite"/>
    </source>
</evidence>
<name>A0AAN7ZEY7_9COLE</name>